<proteinExistence type="predicted"/>
<accession>A0AAV3A9F2</accession>
<gene>
    <name evidence="1" type="ORF">GDO54_017634</name>
</gene>
<protein>
    <submittedName>
        <fullName evidence="1">Uncharacterized protein</fullName>
    </submittedName>
</protein>
<dbReference type="EMBL" id="DYDO01000007">
    <property type="protein sequence ID" value="DBA20897.1"/>
    <property type="molecule type" value="Genomic_DNA"/>
</dbReference>
<name>A0AAV3A9F2_PYXAD</name>
<evidence type="ECO:0000313" key="1">
    <source>
        <dbReference type="EMBL" id="DBA20897.1"/>
    </source>
</evidence>
<dbReference type="AlphaFoldDB" id="A0AAV3A9F2"/>
<comment type="caution">
    <text evidence="1">The sequence shown here is derived from an EMBL/GenBank/DDBJ whole genome shotgun (WGS) entry which is preliminary data.</text>
</comment>
<dbReference type="Proteomes" id="UP001181693">
    <property type="component" value="Unassembled WGS sequence"/>
</dbReference>
<evidence type="ECO:0000313" key="2">
    <source>
        <dbReference type="Proteomes" id="UP001181693"/>
    </source>
</evidence>
<reference evidence="1" key="1">
    <citation type="thesis" date="2020" institute="ProQuest LLC" country="789 East Eisenhower Parkway, Ann Arbor, MI, USA">
        <title>Comparative Genomics and Chromosome Evolution.</title>
        <authorList>
            <person name="Mudd A.B."/>
        </authorList>
    </citation>
    <scope>NUCLEOTIDE SEQUENCE</scope>
    <source>
        <strain evidence="1">1538</strain>
        <tissue evidence="1">Blood</tissue>
    </source>
</reference>
<sequence length="134" mass="15282">MLVVHCVSEGQLTELLYMPVNWKMRLFLPDQLRMQKAKTCRLPADLSSITLFSTSFWKIRIQRIHIYLWDWLSRSICSIKAGSSVNGTPMIFKAQLATVSSSSLARINQCLICNPVRGKYILVLVCSFALMLKV</sequence>
<organism evidence="1 2">
    <name type="scientific">Pyxicephalus adspersus</name>
    <name type="common">African bullfrog</name>
    <dbReference type="NCBI Taxonomy" id="30357"/>
    <lineage>
        <taxon>Eukaryota</taxon>
        <taxon>Metazoa</taxon>
        <taxon>Chordata</taxon>
        <taxon>Craniata</taxon>
        <taxon>Vertebrata</taxon>
        <taxon>Euteleostomi</taxon>
        <taxon>Amphibia</taxon>
        <taxon>Batrachia</taxon>
        <taxon>Anura</taxon>
        <taxon>Neobatrachia</taxon>
        <taxon>Ranoidea</taxon>
        <taxon>Pyxicephalidae</taxon>
        <taxon>Pyxicephalinae</taxon>
        <taxon>Pyxicephalus</taxon>
    </lineage>
</organism>
<keyword evidence="2" id="KW-1185">Reference proteome</keyword>